<comment type="caution">
    <text evidence="3">The sequence shown here is derived from an EMBL/GenBank/DDBJ whole genome shotgun (WGS) entry which is preliminary data.</text>
</comment>
<evidence type="ECO:0000313" key="4">
    <source>
        <dbReference type="Proteomes" id="UP000298246"/>
    </source>
</evidence>
<keyword evidence="4" id="KW-1185">Reference proteome</keyword>
<dbReference type="RefSeq" id="WP_134751297.1">
    <property type="nucleotide sequence ID" value="NZ_MYFO02000005.1"/>
</dbReference>
<dbReference type="Proteomes" id="UP000298246">
    <property type="component" value="Unassembled WGS sequence"/>
</dbReference>
<evidence type="ECO:0000256" key="1">
    <source>
        <dbReference type="SAM" id="Coils"/>
    </source>
</evidence>
<protein>
    <submittedName>
        <fullName evidence="3">Uncharacterized protein</fullName>
    </submittedName>
</protein>
<dbReference type="AlphaFoldDB" id="A0A4Y8Q6H8"/>
<keyword evidence="1" id="KW-0175">Coiled coil</keyword>
<sequence>MERQELPTEASLDAHSGAASLSGGIVQLQRTIGNRAVGQMLQQGAGGGAEATGQTVSGGAAATEAGRTVSRGAADVIRRRTIVHKPTGGGGGGGGDTKMEVEDARADEEEEAELTDEQKLVQDGLAKAEAVNAEVEKAYSSFLGGNYDGASQAQIDLYKLRKYEFDSGKWTMHPSTAAGYVIEGMVNSVIGGWDGVHLQVTDLLDGTRPDVVIQLADDQFALVDITASNSAGHILDKKGSWLNHVHIPVVTESVYPSINFKSMGESKLSDEDMQAIQKRIAEKQEANELAEQEALQAERDFFDNMQNEIFDKYTSGTSIALQHFLNHKRSREKLALCGVNPANLTKMTFEEWQGVVAEVPMPNVRAVYMELSNKEI</sequence>
<dbReference type="EMBL" id="MYFO01000007">
    <property type="protein sequence ID" value="TFE89273.1"/>
    <property type="molecule type" value="Genomic_DNA"/>
</dbReference>
<feature type="region of interest" description="Disordered" evidence="2">
    <location>
        <begin position="45"/>
        <end position="67"/>
    </location>
</feature>
<feature type="coiled-coil region" evidence="1">
    <location>
        <begin position="273"/>
        <end position="300"/>
    </location>
</feature>
<organism evidence="3 4">
    <name type="scientific">Paenibacillus athensensis</name>
    <dbReference type="NCBI Taxonomy" id="1967502"/>
    <lineage>
        <taxon>Bacteria</taxon>
        <taxon>Bacillati</taxon>
        <taxon>Bacillota</taxon>
        <taxon>Bacilli</taxon>
        <taxon>Bacillales</taxon>
        <taxon>Paenibacillaceae</taxon>
        <taxon>Paenibacillus</taxon>
    </lineage>
</organism>
<name>A0A4Y8Q6H8_9BACL</name>
<dbReference type="OrthoDB" id="2986588at2"/>
<evidence type="ECO:0000313" key="3">
    <source>
        <dbReference type="EMBL" id="TFE89273.1"/>
    </source>
</evidence>
<proteinExistence type="predicted"/>
<gene>
    <name evidence="3" type="ORF">B5M42_07365</name>
</gene>
<reference evidence="3 4" key="1">
    <citation type="submission" date="2017-03" db="EMBL/GenBank/DDBJ databases">
        <title>Isolation of Levoglucosan Utilizing Bacteria.</title>
        <authorList>
            <person name="Arya A.S."/>
        </authorList>
    </citation>
    <scope>NUCLEOTIDE SEQUENCE [LARGE SCALE GENOMIC DNA]</scope>
    <source>
        <strain evidence="3 4">MEC069</strain>
    </source>
</reference>
<evidence type="ECO:0000256" key="2">
    <source>
        <dbReference type="SAM" id="MobiDB-lite"/>
    </source>
</evidence>
<accession>A0A4Y8Q6H8</accession>